<dbReference type="Proteomes" id="UP000253790">
    <property type="component" value="Chromosome"/>
</dbReference>
<reference evidence="1 2" key="1">
    <citation type="submission" date="2018-07" db="EMBL/GenBank/DDBJ databases">
        <title>Complete genome sequencing of Ornithinimicrobium sp. AMA3305.</title>
        <authorList>
            <person name="Bae J.-W."/>
        </authorList>
    </citation>
    <scope>NUCLEOTIDE SEQUENCE [LARGE SCALE GENOMIC DNA]</scope>
    <source>
        <strain evidence="1 2">AMA3305</strain>
    </source>
</reference>
<dbReference type="KEGG" id="orn:DV701_11045"/>
<accession>A0A345NNI1</accession>
<evidence type="ECO:0000313" key="1">
    <source>
        <dbReference type="EMBL" id="AXH96589.1"/>
    </source>
</evidence>
<keyword evidence="2" id="KW-1185">Reference proteome</keyword>
<evidence type="ECO:0000313" key="2">
    <source>
        <dbReference type="Proteomes" id="UP000253790"/>
    </source>
</evidence>
<proteinExistence type="predicted"/>
<sequence length="144" mass="15914">MGTYLIRGMAETGEDRTLCEDEFDCPSALDHAGLRQMIATADALPADSVVLGAQINFFPDERNRHDDITLHYIDGATSELLTAEFSVDNRFMLYPLEVPFTSDSMANAINQNYLGAPNGDGDIAQIYMENEDAIHDKIGNRPLN</sequence>
<organism evidence="1 2">
    <name type="scientific">Ornithinimicrobium avium</name>
    <dbReference type="NCBI Taxonomy" id="2283195"/>
    <lineage>
        <taxon>Bacteria</taxon>
        <taxon>Bacillati</taxon>
        <taxon>Actinomycetota</taxon>
        <taxon>Actinomycetes</taxon>
        <taxon>Micrococcales</taxon>
        <taxon>Ornithinimicrobiaceae</taxon>
        <taxon>Ornithinimicrobium</taxon>
    </lineage>
</organism>
<gene>
    <name evidence="1" type="ORF">DV701_11045</name>
</gene>
<dbReference type="EMBL" id="CP031229">
    <property type="protein sequence ID" value="AXH96589.1"/>
    <property type="molecule type" value="Genomic_DNA"/>
</dbReference>
<name>A0A345NNI1_9MICO</name>
<dbReference type="AlphaFoldDB" id="A0A345NNI1"/>
<protein>
    <submittedName>
        <fullName evidence="1">Uncharacterized protein</fullName>
    </submittedName>
</protein>